<protein>
    <submittedName>
        <fullName evidence="1">Uncharacterized protein</fullName>
    </submittedName>
</protein>
<dbReference type="AlphaFoldDB" id="A0A3S0A3C2"/>
<organism evidence="1 2">
    <name type="scientific">Paenibacillus whitsoniae</name>
    <dbReference type="NCBI Taxonomy" id="2496558"/>
    <lineage>
        <taxon>Bacteria</taxon>
        <taxon>Bacillati</taxon>
        <taxon>Bacillota</taxon>
        <taxon>Bacilli</taxon>
        <taxon>Bacillales</taxon>
        <taxon>Paenibacillaceae</taxon>
        <taxon>Paenibacillus</taxon>
    </lineage>
</organism>
<gene>
    <name evidence="1" type="ORF">EJQ19_17000</name>
</gene>
<evidence type="ECO:0000313" key="2">
    <source>
        <dbReference type="Proteomes" id="UP000276128"/>
    </source>
</evidence>
<proteinExistence type="predicted"/>
<sequence>MFAYWTIGSGQKGYEGNDYTIKDGQKVAPATLPTDYIPKNAYGLKEGQAKLAFFLCACNNPVMHMVYI</sequence>
<dbReference type="Proteomes" id="UP000276128">
    <property type="component" value="Unassembled WGS sequence"/>
</dbReference>
<evidence type="ECO:0000313" key="1">
    <source>
        <dbReference type="EMBL" id="RTE08529.1"/>
    </source>
</evidence>
<keyword evidence="2" id="KW-1185">Reference proteome</keyword>
<dbReference type="EMBL" id="RXHU01000049">
    <property type="protein sequence ID" value="RTE08529.1"/>
    <property type="molecule type" value="Genomic_DNA"/>
</dbReference>
<name>A0A3S0A3C2_9BACL</name>
<reference evidence="1 2" key="1">
    <citation type="submission" date="2018-12" db="EMBL/GenBank/DDBJ databases">
        <title>Bacillus ochoae sp. nov., Paenibacillus whitsoniae sp. nov., Paenibacillus spiritus sp. nov. Isolated from the Mars Exploration Rover during spacecraft assembly.</title>
        <authorList>
            <person name="Seuylemezian A."/>
            <person name="Vaishampayan P."/>
        </authorList>
    </citation>
    <scope>NUCLEOTIDE SEQUENCE [LARGE SCALE GENOMIC DNA]</scope>
    <source>
        <strain evidence="1 2">MER 54</strain>
    </source>
</reference>
<comment type="caution">
    <text evidence="1">The sequence shown here is derived from an EMBL/GenBank/DDBJ whole genome shotgun (WGS) entry which is preliminary data.</text>
</comment>
<accession>A0A3S0A3C2</accession>